<sequence>MAATPTQVNHIGDLLSRAHGRVLELGPGSGDQMYHYSPGNVEKLYAAEPNAFLHPRLLQMAAKHDLAGKVVLLEAGGQPGSLLPALKQQGLLSSTTSSLPEQGVFDTVVTIKSLCSLPQSQLTATIAVVQALLKPGGQFLFFEHVENNTDSITKMYVWLVEWVWPALMGGCRLNGKIDKVVLGMGGWDERRISTVGDFKGHEVFRYVKGMATKA</sequence>
<dbReference type="InterPro" id="IPR052356">
    <property type="entry name" value="Thiol_S-MT"/>
</dbReference>
<dbReference type="PANTHER" id="PTHR45036:SF1">
    <property type="entry name" value="METHYLTRANSFERASE LIKE 7A"/>
    <property type="match status" value="1"/>
</dbReference>
<name>A0AAV9NQ25_9EURO</name>
<gene>
    <name evidence="1" type="ORF">LTR84_007941</name>
</gene>
<organism evidence="1 2">
    <name type="scientific">Exophiala bonariae</name>
    <dbReference type="NCBI Taxonomy" id="1690606"/>
    <lineage>
        <taxon>Eukaryota</taxon>
        <taxon>Fungi</taxon>
        <taxon>Dikarya</taxon>
        <taxon>Ascomycota</taxon>
        <taxon>Pezizomycotina</taxon>
        <taxon>Eurotiomycetes</taxon>
        <taxon>Chaetothyriomycetidae</taxon>
        <taxon>Chaetothyriales</taxon>
        <taxon>Herpotrichiellaceae</taxon>
        <taxon>Exophiala</taxon>
    </lineage>
</organism>
<proteinExistence type="predicted"/>
<dbReference type="Proteomes" id="UP001358417">
    <property type="component" value="Unassembled WGS sequence"/>
</dbReference>
<reference evidence="1 2" key="1">
    <citation type="submission" date="2023-08" db="EMBL/GenBank/DDBJ databases">
        <title>Black Yeasts Isolated from many extreme environments.</title>
        <authorList>
            <person name="Coleine C."/>
            <person name="Stajich J.E."/>
            <person name="Selbmann L."/>
        </authorList>
    </citation>
    <scope>NUCLEOTIDE SEQUENCE [LARGE SCALE GENOMIC DNA]</scope>
    <source>
        <strain evidence="1 2">CCFEE 5792</strain>
    </source>
</reference>
<dbReference type="PANTHER" id="PTHR45036">
    <property type="entry name" value="METHYLTRANSFERASE LIKE 7B"/>
    <property type="match status" value="1"/>
</dbReference>
<comment type="caution">
    <text evidence="1">The sequence shown here is derived from an EMBL/GenBank/DDBJ whole genome shotgun (WGS) entry which is preliminary data.</text>
</comment>
<accession>A0AAV9NQ25</accession>
<dbReference type="RefSeq" id="XP_064710496.1">
    <property type="nucleotide sequence ID" value="XM_064851493.1"/>
</dbReference>
<dbReference type="AlphaFoldDB" id="A0AAV9NQ25"/>
<dbReference type="Gene3D" id="3.40.50.150">
    <property type="entry name" value="Vaccinia Virus protein VP39"/>
    <property type="match status" value="1"/>
</dbReference>
<dbReference type="SUPFAM" id="SSF53335">
    <property type="entry name" value="S-adenosyl-L-methionine-dependent methyltransferases"/>
    <property type="match status" value="1"/>
</dbReference>
<dbReference type="EMBL" id="JAVRRD010000003">
    <property type="protein sequence ID" value="KAK5061399.1"/>
    <property type="molecule type" value="Genomic_DNA"/>
</dbReference>
<dbReference type="GeneID" id="89976106"/>
<protein>
    <recommendedName>
        <fullName evidence="3">Methyltransferase type 11 domain-containing protein</fullName>
    </recommendedName>
</protein>
<dbReference type="Pfam" id="PF13489">
    <property type="entry name" value="Methyltransf_23"/>
    <property type="match status" value="1"/>
</dbReference>
<evidence type="ECO:0008006" key="3">
    <source>
        <dbReference type="Google" id="ProtNLM"/>
    </source>
</evidence>
<evidence type="ECO:0000313" key="2">
    <source>
        <dbReference type="Proteomes" id="UP001358417"/>
    </source>
</evidence>
<evidence type="ECO:0000313" key="1">
    <source>
        <dbReference type="EMBL" id="KAK5061399.1"/>
    </source>
</evidence>
<keyword evidence="2" id="KW-1185">Reference proteome</keyword>
<dbReference type="InterPro" id="IPR029063">
    <property type="entry name" value="SAM-dependent_MTases_sf"/>
</dbReference>